<dbReference type="Gene3D" id="3.40.50.1820">
    <property type="entry name" value="alpha/beta hydrolase"/>
    <property type="match status" value="1"/>
</dbReference>
<dbReference type="PROSITE" id="PS00122">
    <property type="entry name" value="CARBOXYLESTERASE_B_1"/>
    <property type="match status" value="1"/>
</dbReference>
<organism evidence="5 6">
    <name type="scientific">Tetrapyrgos nigripes</name>
    <dbReference type="NCBI Taxonomy" id="182062"/>
    <lineage>
        <taxon>Eukaryota</taxon>
        <taxon>Fungi</taxon>
        <taxon>Dikarya</taxon>
        <taxon>Basidiomycota</taxon>
        <taxon>Agaricomycotina</taxon>
        <taxon>Agaricomycetes</taxon>
        <taxon>Agaricomycetidae</taxon>
        <taxon>Agaricales</taxon>
        <taxon>Marasmiineae</taxon>
        <taxon>Marasmiaceae</taxon>
        <taxon>Tetrapyrgos</taxon>
    </lineage>
</organism>
<accession>A0A8H5CS05</accession>
<dbReference type="OrthoDB" id="408631at2759"/>
<dbReference type="PANTHER" id="PTHR43918:SF4">
    <property type="entry name" value="CARBOXYLIC ESTER HYDROLASE"/>
    <property type="match status" value="1"/>
</dbReference>
<sequence length="605" mass="67197">MPLFQRALVLFKAACLAVFLLHSTTPLALAQSPVNPTGPSVTDRRNVTYIGITTDSGVEKFLNIPYGLDTSFGRRFKAAEPAYLREGTVYDATKKGPICPQSTSKTQAGEEMEMSEDCLRLMVARPTHGDWWTEGKKLPVMVWIHGGGLFDGNINEERYDPEQMVLQSVENKLPIIFVSMNYRLNIFGFAFSMVLKESQDINIGLKDQHLALEWVQQNIHLFGGDPDRVTIFGQSSGGLSVAAQLLAHGGKDGAPFHSAIMQSTSLQPAVSSVITAQAFDTIAKNTKCDFGGMEQISVSTLRCLRELEWSELLQAAIALRDSESDHTDGDIFLPFIDGKYFPKALSELTRRGMFAKMPVMIGWTEDDASRFVPRDKGTREFLQAYFPDLVDGTLDRIMELYPEEDFTANTGVGLNADFYRSSRIMRDILFVCPSFFFGWGMAKKYWNGNNLIFPPVYLYEFDQTIMDEPGLGVVHSSDLPYVFANFEVYKNGGGVDVHISQQDEDLRKKVLGTWTAFAHVGVPSLPSDTGTDTVRVTLEGWEGAYGEFGVKGVSSRADGSGDEMMDGKVYVIGGAHSGMATLEEQKLKERCGFLNRDDVIKELKY</sequence>
<comment type="similarity">
    <text evidence="1 3">Belongs to the type-B carboxylesterase/lipase family.</text>
</comment>
<gene>
    <name evidence="5" type="ORF">D9758_010092</name>
</gene>
<dbReference type="Pfam" id="PF00135">
    <property type="entry name" value="COesterase"/>
    <property type="match status" value="1"/>
</dbReference>
<dbReference type="InterPro" id="IPR029058">
    <property type="entry name" value="AB_hydrolase_fold"/>
</dbReference>
<dbReference type="Proteomes" id="UP000559256">
    <property type="component" value="Unassembled WGS sequence"/>
</dbReference>
<feature type="domain" description="Carboxylesterase type B" evidence="4">
    <location>
        <begin position="54"/>
        <end position="525"/>
    </location>
</feature>
<keyword evidence="2 3" id="KW-0378">Hydrolase</keyword>
<evidence type="ECO:0000256" key="3">
    <source>
        <dbReference type="RuleBase" id="RU361235"/>
    </source>
</evidence>
<dbReference type="InterPro" id="IPR050654">
    <property type="entry name" value="AChE-related_enzymes"/>
</dbReference>
<keyword evidence="3" id="KW-0732">Signal</keyword>
<evidence type="ECO:0000313" key="5">
    <source>
        <dbReference type="EMBL" id="KAF5346922.1"/>
    </source>
</evidence>
<evidence type="ECO:0000256" key="1">
    <source>
        <dbReference type="ARBA" id="ARBA00005964"/>
    </source>
</evidence>
<dbReference type="PANTHER" id="PTHR43918">
    <property type="entry name" value="ACETYLCHOLINESTERASE"/>
    <property type="match status" value="1"/>
</dbReference>
<dbReference type="InterPro" id="IPR019826">
    <property type="entry name" value="Carboxylesterase_B_AS"/>
</dbReference>
<dbReference type="EC" id="3.1.1.-" evidence="3"/>
<evidence type="ECO:0000256" key="2">
    <source>
        <dbReference type="ARBA" id="ARBA00022801"/>
    </source>
</evidence>
<dbReference type="AlphaFoldDB" id="A0A8H5CS05"/>
<evidence type="ECO:0000313" key="6">
    <source>
        <dbReference type="Proteomes" id="UP000559256"/>
    </source>
</evidence>
<feature type="signal peptide" evidence="3">
    <location>
        <begin position="1"/>
        <end position="30"/>
    </location>
</feature>
<proteinExistence type="inferred from homology"/>
<keyword evidence="6" id="KW-1185">Reference proteome</keyword>
<feature type="chain" id="PRO_5034726881" description="Carboxylic ester hydrolase" evidence="3">
    <location>
        <begin position="31"/>
        <end position="605"/>
    </location>
</feature>
<reference evidence="5 6" key="1">
    <citation type="journal article" date="2020" name="ISME J.">
        <title>Uncovering the hidden diversity of litter-decomposition mechanisms in mushroom-forming fungi.</title>
        <authorList>
            <person name="Floudas D."/>
            <person name="Bentzer J."/>
            <person name="Ahren D."/>
            <person name="Johansson T."/>
            <person name="Persson P."/>
            <person name="Tunlid A."/>
        </authorList>
    </citation>
    <scope>NUCLEOTIDE SEQUENCE [LARGE SCALE GENOMIC DNA]</scope>
    <source>
        <strain evidence="5 6">CBS 291.85</strain>
    </source>
</reference>
<dbReference type="GO" id="GO:0052689">
    <property type="term" value="F:carboxylic ester hydrolase activity"/>
    <property type="evidence" value="ECO:0007669"/>
    <property type="project" value="TreeGrafter"/>
</dbReference>
<dbReference type="InterPro" id="IPR002018">
    <property type="entry name" value="CarbesteraseB"/>
</dbReference>
<protein>
    <recommendedName>
        <fullName evidence="3">Carboxylic ester hydrolase</fullName>
        <ecNumber evidence="3">3.1.1.-</ecNumber>
    </recommendedName>
</protein>
<evidence type="ECO:0000259" key="4">
    <source>
        <dbReference type="Pfam" id="PF00135"/>
    </source>
</evidence>
<dbReference type="SUPFAM" id="SSF53474">
    <property type="entry name" value="alpha/beta-Hydrolases"/>
    <property type="match status" value="1"/>
</dbReference>
<comment type="caution">
    <text evidence="5">The sequence shown here is derived from an EMBL/GenBank/DDBJ whole genome shotgun (WGS) entry which is preliminary data.</text>
</comment>
<name>A0A8H5CS05_9AGAR</name>
<dbReference type="EMBL" id="JAACJM010000098">
    <property type="protein sequence ID" value="KAF5346922.1"/>
    <property type="molecule type" value="Genomic_DNA"/>
</dbReference>